<protein>
    <recommendedName>
        <fullName evidence="16">Extra-large guanine nucleotide-binding protein 3-like</fullName>
    </recommendedName>
</protein>
<dbReference type="GO" id="GO:0003924">
    <property type="term" value="F:GTPase activity"/>
    <property type="evidence" value="ECO:0007669"/>
    <property type="project" value="InterPro"/>
</dbReference>
<feature type="binding site" evidence="11">
    <location>
        <begin position="734"/>
        <end position="737"/>
    </location>
    <ligand>
        <name>GTP</name>
        <dbReference type="ChEBI" id="CHEBI:37565"/>
    </ligand>
</feature>
<keyword evidence="7 11" id="KW-0342">GTP-binding</keyword>
<dbReference type="Gene3D" id="3.40.50.300">
    <property type="entry name" value="P-loop containing nucleotide triphosphate hydrolases"/>
    <property type="match status" value="1"/>
</dbReference>
<evidence type="ECO:0000313" key="14">
    <source>
        <dbReference type="EMBL" id="KAJ8537083.1"/>
    </source>
</evidence>
<evidence type="ECO:0000256" key="10">
    <source>
        <dbReference type="ARBA" id="ARBA00060880"/>
    </source>
</evidence>
<feature type="binding site" evidence="11">
    <location>
        <begin position="617"/>
        <end position="625"/>
    </location>
    <ligand>
        <name>GTP</name>
        <dbReference type="ChEBI" id="CHEBI:37565"/>
    </ligand>
</feature>
<dbReference type="FunFam" id="1.10.400.10:FF:000005">
    <property type="entry name" value="Extra-large guanine nucleotide-binding protein 3"/>
    <property type="match status" value="1"/>
</dbReference>
<organism evidence="14 15">
    <name type="scientific">Anisodus acutangulus</name>
    <dbReference type="NCBI Taxonomy" id="402998"/>
    <lineage>
        <taxon>Eukaryota</taxon>
        <taxon>Viridiplantae</taxon>
        <taxon>Streptophyta</taxon>
        <taxon>Embryophyta</taxon>
        <taxon>Tracheophyta</taxon>
        <taxon>Spermatophyta</taxon>
        <taxon>Magnoliopsida</taxon>
        <taxon>eudicotyledons</taxon>
        <taxon>Gunneridae</taxon>
        <taxon>Pentapetalae</taxon>
        <taxon>asterids</taxon>
        <taxon>lamiids</taxon>
        <taxon>Solanales</taxon>
        <taxon>Solanaceae</taxon>
        <taxon>Solanoideae</taxon>
        <taxon>Hyoscyameae</taxon>
        <taxon>Anisodus</taxon>
    </lineage>
</organism>
<accession>A0A9Q1LL50</accession>
<dbReference type="SUPFAM" id="SSF57903">
    <property type="entry name" value="FYVE/PHD zinc finger"/>
    <property type="match status" value="1"/>
</dbReference>
<dbReference type="SMART" id="SM00275">
    <property type="entry name" value="G_alpha"/>
    <property type="match status" value="1"/>
</dbReference>
<dbReference type="EMBL" id="JAJAGQ010000018">
    <property type="protein sequence ID" value="KAJ8537083.1"/>
    <property type="molecule type" value="Genomic_DNA"/>
</dbReference>
<dbReference type="PANTHER" id="PTHR10218">
    <property type="entry name" value="GTP-BINDING PROTEIN ALPHA SUBUNIT"/>
    <property type="match status" value="1"/>
</dbReference>
<feature type="region of interest" description="Disordered" evidence="13">
    <location>
        <begin position="89"/>
        <end position="171"/>
    </location>
</feature>
<dbReference type="GO" id="GO:0005737">
    <property type="term" value="C:cytoplasm"/>
    <property type="evidence" value="ECO:0007669"/>
    <property type="project" value="TreeGrafter"/>
</dbReference>
<dbReference type="PROSITE" id="PS51882">
    <property type="entry name" value="G_ALPHA"/>
    <property type="match status" value="1"/>
</dbReference>
<name>A0A9Q1LL50_9SOLA</name>
<dbReference type="GO" id="GO:0001664">
    <property type="term" value="F:G protein-coupled receptor binding"/>
    <property type="evidence" value="ECO:0007669"/>
    <property type="project" value="TreeGrafter"/>
</dbReference>
<dbReference type="SUPFAM" id="SSF52540">
    <property type="entry name" value="P-loop containing nucleoside triphosphate hydrolases"/>
    <property type="match status" value="1"/>
</dbReference>
<evidence type="ECO:0000313" key="15">
    <source>
        <dbReference type="Proteomes" id="UP001152561"/>
    </source>
</evidence>
<keyword evidence="15" id="KW-1185">Reference proteome</keyword>
<dbReference type="SUPFAM" id="SSF47895">
    <property type="entry name" value="Transducin (alpha subunit), insertion domain"/>
    <property type="match status" value="1"/>
</dbReference>
<evidence type="ECO:0000256" key="13">
    <source>
        <dbReference type="SAM" id="MobiDB-lite"/>
    </source>
</evidence>
<evidence type="ECO:0000256" key="7">
    <source>
        <dbReference type="ARBA" id="ARBA00023134"/>
    </source>
</evidence>
<keyword evidence="9" id="KW-0539">Nucleus</keyword>
<comment type="similarity">
    <text evidence="10">Belongs to the G-alpha family. XLG subfamily.</text>
</comment>
<keyword evidence="2 12" id="KW-0479">Metal-binding</keyword>
<evidence type="ECO:0008006" key="16">
    <source>
        <dbReference type="Google" id="ProtNLM"/>
    </source>
</evidence>
<comment type="caution">
    <text evidence="14">The sequence shown here is derived from an EMBL/GenBank/DDBJ whole genome shotgun (WGS) entry which is preliminary data.</text>
</comment>
<feature type="compositionally biased region" description="Polar residues" evidence="13">
    <location>
        <begin position="114"/>
        <end position="126"/>
    </location>
</feature>
<dbReference type="GO" id="GO:0005834">
    <property type="term" value="C:heterotrimeric G-protein complex"/>
    <property type="evidence" value="ECO:0007669"/>
    <property type="project" value="TreeGrafter"/>
</dbReference>
<evidence type="ECO:0000256" key="12">
    <source>
        <dbReference type="PIRSR" id="PIRSR601019-2"/>
    </source>
</evidence>
<evidence type="ECO:0000256" key="2">
    <source>
        <dbReference type="ARBA" id="ARBA00022723"/>
    </source>
</evidence>
<evidence type="ECO:0000256" key="4">
    <source>
        <dbReference type="ARBA" id="ARBA00022771"/>
    </source>
</evidence>
<keyword evidence="5" id="KW-0862">Zinc</keyword>
<reference evidence="15" key="1">
    <citation type="journal article" date="2023" name="Proc. Natl. Acad. Sci. U.S.A.">
        <title>Genomic and structural basis for evolution of tropane alkaloid biosynthesis.</title>
        <authorList>
            <person name="Wanga Y.-J."/>
            <person name="Taina T."/>
            <person name="Yua J.-Y."/>
            <person name="Lia J."/>
            <person name="Xua B."/>
            <person name="Chenc J."/>
            <person name="D'Auriad J.C."/>
            <person name="Huanga J.-P."/>
            <person name="Huanga S.-X."/>
        </authorList>
    </citation>
    <scope>NUCLEOTIDE SEQUENCE [LARGE SCALE GENOMIC DNA]</scope>
    <source>
        <strain evidence="15">cv. KIB-2019</strain>
    </source>
</reference>
<feature type="binding site" evidence="11">
    <location>
        <position position="800"/>
    </location>
    <ligand>
        <name>GTP</name>
        <dbReference type="ChEBI" id="CHEBI:37565"/>
    </ligand>
</feature>
<feature type="compositionally biased region" description="Basic and acidic residues" evidence="13">
    <location>
        <begin position="138"/>
        <end position="159"/>
    </location>
</feature>
<sequence length="844" mass="96020">MTEPFSDSNPDAWQDLLRRMLPAGAPLPDDEQLDYSIAVEYQGPPLDFPVPVVDPLVSQTTLPKPPKYRKVPSVHSKFALHMKKNSIGSGSGSLCSASRPYINSSSDSGRKIPTDQSLSDLNNSGNVPAFDTDENEYEHDNGQYDNVDRNEYNSPRSDDVDGNSLPVGEKNGKVDSVGVKVMIRICNRCGKKNRLREREFCIVCGARYCRNCFLKAMGSMPEGRKCVGCIGEPINEANREKLGKCSRLLAKVCSPLEVKQIMKAESECLANQIQPEQVWVNGRPLREEELSELLGCAMPAQKLRPGKYWYDKDSGLWGKEGEKPVRIISSKLNVGGKLQIDASKGNTKVYINGREITKVELRVLKLAKVQCQRGTHFWVYDDGSYEEEGQNKIRGNIWGKASTRFICSLFSLPVPPGNIHGPKEDATAFSGGSMPEYLEHGRVQKLLLFGLEGSGTRTIFKQVKFISKSKFTVDEVQNIKLIIQRNIYRYLSVLLEGREHFEEEALMDKQTSDLEIENLSPGTDGSRRCIYSINQRVKHFSDWLLEIIAIGDLDAFFPAATREYAPVVDEIWRDLAIQETYKRRDELNFLPDTAKYFLDQAIEISSNEYEPSEKDILYSEGVTPTNGLASLEFSFDDHSPMSEIYSEDSESQPPWTKYQLIRISSKGVHDSGKWLEMFEDVKVVVFCVSLSDYDLASTRGDGTSENKMLASRDVFESLVKHRSFEDAAFVLLLNKYDIFEDKINQVPLTVCDWFHDFRPFKHRQNNQALANQAYYYVAIRFKQLYASITGRKLFVWPTRALERSSVDEAFRYIREVLMWEEEKKRMYRITEDDSFSSTEADFTP</sequence>
<evidence type="ECO:0000256" key="5">
    <source>
        <dbReference type="ARBA" id="ARBA00022833"/>
    </source>
</evidence>
<evidence type="ECO:0000256" key="6">
    <source>
        <dbReference type="ARBA" id="ARBA00022837"/>
    </source>
</evidence>
<dbReference type="CDD" id="cd00066">
    <property type="entry name" value="G-alpha"/>
    <property type="match status" value="1"/>
</dbReference>
<evidence type="ECO:0000256" key="3">
    <source>
        <dbReference type="ARBA" id="ARBA00022741"/>
    </source>
</evidence>
<keyword evidence="6" id="KW-0106">Calcium</keyword>
<dbReference type="PANTHER" id="PTHR10218:SF317">
    <property type="entry name" value="EXTRA-LARGE GUANINE NUCLEOTIDE-BINDING PROTEIN 3-LIKE"/>
    <property type="match status" value="1"/>
</dbReference>
<dbReference type="InterPro" id="IPR011011">
    <property type="entry name" value="Znf_FYVE_PHD"/>
</dbReference>
<dbReference type="Gene3D" id="1.10.400.10">
    <property type="entry name" value="GI Alpha 1, domain 2-like"/>
    <property type="match status" value="1"/>
</dbReference>
<feature type="binding site" evidence="12">
    <location>
        <position position="625"/>
    </location>
    <ligand>
        <name>Mg(2+)</name>
        <dbReference type="ChEBI" id="CHEBI:18420"/>
    </ligand>
</feature>
<dbReference type="GO" id="GO:0007188">
    <property type="term" value="P:adenylate cyclase-modulating G protein-coupled receptor signaling pathway"/>
    <property type="evidence" value="ECO:0007669"/>
    <property type="project" value="TreeGrafter"/>
</dbReference>
<dbReference type="AlphaFoldDB" id="A0A9Q1LL50"/>
<comment type="subcellular location">
    <subcellularLocation>
        <location evidence="1">Nucleus</location>
    </subcellularLocation>
</comment>
<keyword evidence="4" id="KW-0863">Zinc-finger</keyword>
<evidence type="ECO:0000256" key="8">
    <source>
        <dbReference type="ARBA" id="ARBA00023224"/>
    </source>
</evidence>
<gene>
    <name evidence="14" type="ORF">K7X08_035484</name>
</gene>
<keyword evidence="3 11" id="KW-0547">Nucleotide-binding</keyword>
<dbReference type="PRINTS" id="PR00318">
    <property type="entry name" value="GPROTEINA"/>
</dbReference>
<dbReference type="FunFam" id="3.40.50.300:FF:000720">
    <property type="entry name" value="Guanine nucleotide-binding protein G(k) subunit alpha"/>
    <property type="match status" value="1"/>
</dbReference>
<evidence type="ECO:0000256" key="9">
    <source>
        <dbReference type="ARBA" id="ARBA00023242"/>
    </source>
</evidence>
<dbReference type="Proteomes" id="UP001152561">
    <property type="component" value="Unassembled WGS sequence"/>
</dbReference>
<dbReference type="GO" id="GO:0005634">
    <property type="term" value="C:nucleus"/>
    <property type="evidence" value="ECO:0007669"/>
    <property type="project" value="UniProtKB-SubCell"/>
</dbReference>
<dbReference type="InterPro" id="IPR001019">
    <property type="entry name" value="Gprotein_alpha_su"/>
</dbReference>
<keyword evidence="8" id="KW-0807">Transducer</keyword>
<dbReference type="InterPro" id="IPR011025">
    <property type="entry name" value="GproteinA_insert"/>
</dbReference>
<proteinExistence type="inferred from homology"/>
<evidence type="ECO:0000256" key="11">
    <source>
        <dbReference type="PIRSR" id="PIRSR601019-1"/>
    </source>
</evidence>
<dbReference type="GO" id="GO:0005525">
    <property type="term" value="F:GTP binding"/>
    <property type="evidence" value="ECO:0007669"/>
    <property type="project" value="UniProtKB-KW"/>
</dbReference>
<dbReference type="Pfam" id="PF00503">
    <property type="entry name" value="G-alpha"/>
    <property type="match status" value="1"/>
</dbReference>
<dbReference type="GO" id="GO:0031683">
    <property type="term" value="F:G-protein beta/gamma-subunit complex binding"/>
    <property type="evidence" value="ECO:0007669"/>
    <property type="project" value="InterPro"/>
</dbReference>
<feature type="compositionally biased region" description="Polar residues" evidence="13">
    <location>
        <begin position="89"/>
        <end position="107"/>
    </location>
</feature>
<dbReference type="GO" id="GO:0008270">
    <property type="term" value="F:zinc ion binding"/>
    <property type="evidence" value="ECO:0007669"/>
    <property type="project" value="UniProtKB-KW"/>
</dbReference>
<dbReference type="InterPro" id="IPR027417">
    <property type="entry name" value="P-loop_NTPase"/>
</dbReference>
<keyword evidence="12" id="KW-0460">Magnesium</keyword>
<dbReference type="OrthoDB" id="5817230at2759"/>
<evidence type="ECO:0000256" key="1">
    <source>
        <dbReference type="ARBA" id="ARBA00004123"/>
    </source>
</evidence>